<keyword evidence="2" id="KW-1185">Reference proteome</keyword>
<dbReference type="Proteomes" id="UP000011083">
    <property type="component" value="Unassembled WGS sequence"/>
</dbReference>
<dbReference type="InterPro" id="IPR032482">
    <property type="entry name" value="DUF5054"/>
</dbReference>
<name>L8GFW6_ACACF</name>
<dbReference type="KEGG" id="acan:ACA1_362430"/>
<dbReference type="AlphaFoldDB" id="L8GFW6"/>
<dbReference type="Pfam" id="PF16477">
    <property type="entry name" value="DUF5054"/>
    <property type="match status" value="1"/>
</dbReference>
<dbReference type="EMBL" id="KB008147">
    <property type="protein sequence ID" value="ELR11759.1"/>
    <property type="molecule type" value="Genomic_DNA"/>
</dbReference>
<accession>L8GFW6</accession>
<dbReference type="GO" id="GO:0016787">
    <property type="term" value="F:hydrolase activity"/>
    <property type="evidence" value="ECO:0007669"/>
    <property type="project" value="UniProtKB-KW"/>
</dbReference>
<organism evidence="1 2">
    <name type="scientific">Acanthamoeba castellanii (strain ATCC 30010 / Neff)</name>
    <dbReference type="NCBI Taxonomy" id="1257118"/>
    <lineage>
        <taxon>Eukaryota</taxon>
        <taxon>Amoebozoa</taxon>
        <taxon>Discosea</taxon>
        <taxon>Longamoebia</taxon>
        <taxon>Centramoebida</taxon>
        <taxon>Acanthamoebidae</taxon>
        <taxon>Acanthamoeba</taxon>
    </lineage>
</organism>
<evidence type="ECO:0000313" key="2">
    <source>
        <dbReference type="Proteomes" id="UP000011083"/>
    </source>
</evidence>
<dbReference type="VEuPathDB" id="AmoebaDB:ACA1_362430"/>
<reference evidence="1 2" key="1">
    <citation type="journal article" date="2013" name="Genome Biol.">
        <title>Genome of Acanthamoeba castellanii highlights extensive lateral gene transfer and early evolution of tyrosine kinase signaling.</title>
        <authorList>
            <person name="Clarke M."/>
            <person name="Lohan A.J."/>
            <person name="Liu B."/>
            <person name="Lagkouvardos I."/>
            <person name="Roy S."/>
            <person name="Zafar N."/>
            <person name="Bertelli C."/>
            <person name="Schilde C."/>
            <person name="Kianianmomeni A."/>
            <person name="Burglin T.R."/>
            <person name="Frech C."/>
            <person name="Turcotte B."/>
            <person name="Kopec K.O."/>
            <person name="Synnott J.M."/>
            <person name="Choo C."/>
            <person name="Paponov I."/>
            <person name="Finkler A."/>
            <person name="Soon Heng Tan C."/>
            <person name="Hutchins A.P."/>
            <person name="Weinmeier T."/>
            <person name="Rattei T."/>
            <person name="Chu J.S."/>
            <person name="Gimenez G."/>
            <person name="Irimia M."/>
            <person name="Rigden D.J."/>
            <person name="Fitzpatrick D.A."/>
            <person name="Lorenzo-Morales J."/>
            <person name="Bateman A."/>
            <person name="Chiu C.H."/>
            <person name="Tang P."/>
            <person name="Hegemann P."/>
            <person name="Fromm H."/>
            <person name="Raoult D."/>
            <person name="Greub G."/>
            <person name="Miranda-Saavedra D."/>
            <person name="Chen N."/>
            <person name="Nash P."/>
            <person name="Ginger M.L."/>
            <person name="Horn M."/>
            <person name="Schaap P."/>
            <person name="Caler L."/>
            <person name="Loftus B."/>
        </authorList>
    </citation>
    <scope>NUCLEOTIDE SEQUENCE [LARGE SCALE GENOMIC DNA]</scope>
    <source>
        <strain evidence="1 2">Neff</strain>
    </source>
</reference>
<proteinExistence type="predicted"/>
<evidence type="ECO:0000313" key="1">
    <source>
        <dbReference type="EMBL" id="ELR11759.1"/>
    </source>
</evidence>
<dbReference type="GeneID" id="14912260"/>
<sequence length="681" mass="77299">MLQLRRTHLDLGYTNLVANICREYFYHHIPAAIDTAQTLRRLGRPERFIYTSHPWLLLEYLDNGAGCLKEGRTPQQQRLLEDAIARGDVTWHAKPMNLLPEAADASLFGYGLTLAKQLDLRFNKTRKIAASSKDVPGVSRSVIPIMAKHQVKALHIGANSACGTAQLRRQHHHTRLPEALVYSFTVDNTAPLNYTQVIQFYRDVQAQYPNAELAATSLDAFVGGILGNSTLMAQLPRLTQEMGDTWLYGIAADPYRLSAFRELSRLRSSMEAELTRSADNKRHADSGEAVVVEAFSRRLMKIPEHNWGLSTYTYLHNYTYFLAWNNTVFGANRSNDDIRLLDYGWKEQRSYLLNTSTFLADLSVDHGGRYAGAARQMSKRVEERLQTLQPRKPDMTDWQRVVMGDDLFDTRDFVVGFDPATGAINFLLEKATNRKWATTEHHLAAFLYQTYNESNFDSFNRQYTPECVPCPDFNKIGMWASGHTERKDFRPKLLALWRRGGEDRFLLQLTLPDEAQTKYGAPAQVTVEFDFVAGRGGPAIDIKLQWFEKPATRLAEAMWLSFVPNTGVVHDSTAWLLDVMGSPVSPYDVMINGSRHLHAKSKRYEKGDVFLAIDTLDAALVAPGDTHHLLDFAGREQPRCEGGMHVNLFNNLWGTAFNQWYEDDAQFRFTLRFGTAARGGW</sequence>
<dbReference type="RefSeq" id="XP_004333772.1">
    <property type="nucleotide sequence ID" value="XM_004333724.1"/>
</dbReference>
<gene>
    <name evidence="1" type="ORF">ACA1_362430</name>
</gene>
<keyword evidence="1" id="KW-0378">Hydrolase</keyword>
<protein>
    <submittedName>
        <fullName evidence="1">Glycoside hydrolase family 38 protein</fullName>
    </submittedName>
</protein>
<dbReference type="OrthoDB" id="197879at2759"/>